<feature type="transmembrane region" description="Helical" evidence="1">
    <location>
        <begin position="286"/>
        <end position="304"/>
    </location>
</feature>
<feature type="transmembrane region" description="Helical" evidence="1">
    <location>
        <begin position="79"/>
        <end position="97"/>
    </location>
</feature>
<feature type="transmembrane region" description="Helical" evidence="1">
    <location>
        <begin position="201"/>
        <end position="219"/>
    </location>
</feature>
<keyword evidence="2" id="KW-0808">Transferase</keyword>
<dbReference type="GO" id="GO:0016757">
    <property type="term" value="F:glycosyltransferase activity"/>
    <property type="evidence" value="ECO:0007669"/>
    <property type="project" value="UniProtKB-KW"/>
</dbReference>
<keyword evidence="1" id="KW-0812">Transmembrane</keyword>
<accession>A0ABT9AET3</accession>
<keyword evidence="1" id="KW-0472">Membrane</keyword>
<reference evidence="2" key="1">
    <citation type="submission" date="2023-07" db="EMBL/GenBank/DDBJ databases">
        <authorList>
            <person name="Kim M.K."/>
        </authorList>
    </citation>
    <scope>NUCLEOTIDE SEQUENCE</scope>
    <source>
        <strain evidence="2">M29</strain>
    </source>
</reference>
<comment type="caution">
    <text evidence="2">The sequence shown here is derived from an EMBL/GenBank/DDBJ whole genome shotgun (WGS) entry which is preliminary data.</text>
</comment>
<dbReference type="Pfam" id="PF01790">
    <property type="entry name" value="LGT"/>
    <property type="match status" value="1"/>
</dbReference>
<feature type="transmembrane region" description="Helical" evidence="1">
    <location>
        <begin position="109"/>
        <end position="129"/>
    </location>
</feature>
<dbReference type="InterPro" id="IPR001640">
    <property type="entry name" value="Lgt"/>
</dbReference>
<feature type="transmembrane region" description="Helical" evidence="1">
    <location>
        <begin position="239"/>
        <end position="259"/>
    </location>
</feature>
<dbReference type="Proteomes" id="UP001167796">
    <property type="component" value="Unassembled WGS sequence"/>
</dbReference>
<feature type="transmembrane region" description="Helical" evidence="1">
    <location>
        <begin position="170"/>
        <end position="189"/>
    </location>
</feature>
<feature type="transmembrane region" description="Helical" evidence="1">
    <location>
        <begin position="41"/>
        <end position="59"/>
    </location>
</feature>
<keyword evidence="3" id="KW-1185">Reference proteome</keyword>
<evidence type="ECO:0000256" key="1">
    <source>
        <dbReference type="SAM" id="Phobius"/>
    </source>
</evidence>
<dbReference type="EC" id="2.4.99.-" evidence="2"/>
<proteinExistence type="predicted"/>
<keyword evidence="1" id="KW-1133">Transmembrane helix</keyword>
<protein>
    <submittedName>
        <fullName evidence="2">Prolipoprotein diacylglyceryl transferase</fullName>
        <ecNumber evidence="2">2.4.99.-</ecNumber>
    </submittedName>
</protein>
<organism evidence="2 3">
    <name type="scientific">Hymenobacter mellowenesis</name>
    <dbReference type="NCBI Taxonomy" id="3063995"/>
    <lineage>
        <taxon>Bacteria</taxon>
        <taxon>Pseudomonadati</taxon>
        <taxon>Bacteroidota</taxon>
        <taxon>Cytophagia</taxon>
        <taxon>Cytophagales</taxon>
        <taxon>Hymenobacteraceae</taxon>
        <taxon>Hymenobacter</taxon>
    </lineage>
</organism>
<evidence type="ECO:0000313" key="2">
    <source>
        <dbReference type="EMBL" id="MDO7847192.1"/>
    </source>
</evidence>
<feature type="transmembrane region" description="Helical" evidence="1">
    <location>
        <begin position="310"/>
        <end position="332"/>
    </location>
</feature>
<evidence type="ECO:0000313" key="3">
    <source>
        <dbReference type="Proteomes" id="UP001167796"/>
    </source>
</evidence>
<name>A0ABT9AET3_9BACT</name>
<dbReference type="RefSeq" id="WP_305011872.1">
    <property type="nucleotide sequence ID" value="NZ_JAUQSX010000006.1"/>
</dbReference>
<dbReference type="EMBL" id="JAUQSX010000006">
    <property type="protein sequence ID" value="MDO7847192.1"/>
    <property type="molecule type" value="Genomic_DNA"/>
</dbReference>
<sequence>MTIPYAPGHDSYAPFYLLATLTNVLLLLWEGWRRGFPLRPWLTLVAASSLALILGTKLITHPIGGWASLLFTNAPTDTARSILGGGLAAGLTVVALRRWLGLSWAVLDALALPLCAALMVQCVGCGLTGCCFGEPTGAAWGLTYAAGTLPWAAQVQAGLLPATAAHSLPVVPTQVLALALCAAVGTVLLATRRRRWPVGSWLLLQTGLLLLGRFALAFWRDATGEPVAGDAHLVMGGRWLELQLWLLTLAVLALGLWAWRVRGGASGNSSASAEPVASSSGPWPRLITVAGMLGVTALLGPAALTLPEVLVVKALLLAVLLAEASTALAPVANVRALRLARLPLSLLLVGLIAISTAQAPAPEQTPPPGAGPTRAVTITGGVLENHHDADQKILVNNSGCSGSQRLALQQQVQAAGGEVAVETAGEKNVFGQPTGKINTWGGGIWVGQQRVNAQPLPEPNGYAPITDRDTTFHRTLVDIHIYKQIHRENGWRSVDARFGLHFGQLGYFSYFGDGESKESAFLMPEFMVRVGKPEALFGQADFCYGAENVLGGYTSRLGLGSGLGIGNGPQLLLGYAHSPHNPTPGMGFASALLRLPSRPELALEPYVATNFGRHNSFSLKLNYRLGR</sequence>
<feature type="transmembrane region" description="Helical" evidence="1">
    <location>
        <begin position="339"/>
        <end position="357"/>
    </location>
</feature>
<gene>
    <name evidence="2" type="ORF">Q5H92_12540</name>
</gene>
<keyword evidence="2" id="KW-0328">Glycosyltransferase</keyword>
<feature type="transmembrane region" description="Helical" evidence="1">
    <location>
        <begin position="12"/>
        <end position="29"/>
    </location>
</feature>